<keyword evidence="1" id="KW-0732">Signal</keyword>
<dbReference type="RefSeq" id="WP_125686234.1">
    <property type="nucleotide sequence ID" value="NZ_JBHSSI010000034.1"/>
</dbReference>
<accession>A0ABW1TGL2</accession>
<evidence type="ECO:0000313" key="2">
    <source>
        <dbReference type="EMBL" id="MFC6260604.1"/>
    </source>
</evidence>
<protein>
    <submittedName>
        <fullName evidence="2">S-layer protein</fullName>
    </submittedName>
</protein>
<reference evidence="3" key="1">
    <citation type="journal article" date="2019" name="Int. J. Syst. Evol. Microbiol.">
        <title>The Global Catalogue of Microorganisms (GCM) 10K type strain sequencing project: providing services to taxonomists for standard genome sequencing and annotation.</title>
        <authorList>
            <consortium name="The Broad Institute Genomics Platform"/>
            <consortium name="The Broad Institute Genome Sequencing Center for Infectious Disease"/>
            <person name="Wu L."/>
            <person name="Ma J."/>
        </authorList>
    </citation>
    <scope>NUCLEOTIDE SEQUENCE [LARGE SCALE GENOMIC DNA]</scope>
    <source>
        <strain evidence="3">CCM 8908</strain>
    </source>
</reference>
<feature type="chain" id="PRO_5046439494" evidence="1">
    <location>
        <begin position="23"/>
        <end position="513"/>
    </location>
</feature>
<proteinExistence type="predicted"/>
<sequence length="513" mass="53641">MKSRLAKSLYLGAAVLSFGAVANMSTTADAASKATIVSSTAIPNGSKNVEVTGTNAIYSKPGTVKGAKVVASKTMVKKLAESKNSTDYFRAYHMNVTNRGTVYYKIVSMNGKYRGYIYGGKVQGTIADGIKVAETTKTATVPTRTTGFHLKDVKKNTLWSAPKYTTYKAHKVSLYGSSKKDTFKVTKAETKTKEGSLYYYVTSTSNPSISGWVFAGEGYKDASSKDLGGLTLTTAEDEATNDNSVKIVYRNGSTQVGTATWITTTAKTKAGDVVNPTVAATKPAESKPDTSKTPAKKSAAVATVNGNSAITAKPITPAKSKEEVKLPTNVAGMTLAAFISGSAPSGYKLVQGESADTLANAATYGNTVYVNVEQAATSKVQLKVGEVNDKIDGAEVKVSGALKTGNALASADVKTTVGLSPAGISLLSGKKGQQMTTNLAGLSTELGKVQITGAKTFYASNGKAYHYTFTFSNKYFTGDNRLAVFGGNVTASFDATLTVGAVDNTSSNNNWMA</sequence>
<dbReference type="Proteomes" id="UP001596283">
    <property type="component" value="Unassembled WGS sequence"/>
</dbReference>
<dbReference type="EMBL" id="JBHSSI010000034">
    <property type="protein sequence ID" value="MFC6260604.1"/>
    <property type="molecule type" value="Genomic_DNA"/>
</dbReference>
<organism evidence="2 3">
    <name type="scientific">Levilactobacillus fujinensis</name>
    <dbReference type="NCBI Taxonomy" id="2486024"/>
    <lineage>
        <taxon>Bacteria</taxon>
        <taxon>Bacillati</taxon>
        <taxon>Bacillota</taxon>
        <taxon>Bacilli</taxon>
        <taxon>Lactobacillales</taxon>
        <taxon>Lactobacillaceae</taxon>
        <taxon>Levilactobacillus</taxon>
    </lineage>
</organism>
<name>A0ABW1TGL2_9LACO</name>
<comment type="caution">
    <text evidence="2">The sequence shown here is derived from an EMBL/GenBank/DDBJ whole genome shotgun (WGS) entry which is preliminary data.</text>
</comment>
<evidence type="ECO:0000313" key="3">
    <source>
        <dbReference type="Proteomes" id="UP001596283"/>
    </source>
</evidence>
<feature type="signal peptide" evidence="1">
    <location>
        <begin position="1"/>
        <end position="22"/>
    </location>
</feature>
<keyword evidence="3" id="KW-1185">Reference proteome</keyword>
<gene>
    <name evidence="2" type="ORF">ACFP1C_06530</name>
</gene>
<evidence type="ECO:0000256" key="1">
    <source>
        <dbReference type="SAM" id="SignalP"/>
    </source>
</evidence>